<dbReference type="GO" id="GO:0016020">
    <property type="term" value="C:membrane"/>
    <property type="evidence" value="ECO:0007669"/>
    <property type="project" value="GOC"/>
</dbReference>
<keyword evidence="3" id="KW-0479">Metal-binding</keyword>
<sequence>MDYEIKDGAIFVADVHINSSRKEFIRVLEDIYSGKIKTKQLFLLGDIFDFLSDYADFTQSFYVYEINLINEISKTTQIFFFEGNHDFNLKRIFPNVVVFDIYSQPVKFKDINKNDVLIAHGDKFLPFVSAYLLLILRNKYFLTFLNFIDRKIKFKISKSILKSQNSKNLAYKINDFKSVLIPKIHHYNANLIIEGHYHQGEELIIENKRYINLSSFACDQRYFIVEYDSNKQLNLRGHNV</sequence>
<dbReference type="InterPro" id="IPR029052">
    <property type="entry name" value="Metallo-depent_PP-like"/>
</dbReference>
<keyword evidence="2" id="KW-0997">Cell inner membrane</keyword>
<organism evidence="7 8">
    <name type="scientific">Campylobacter sputorum subsp. sputorum</name>
    <dbReference type="NCBI Taxonomy" id="32024"/>
    <lineage>
        <taxon>Bacteria</taxon>
        <taxon>Pseudomonadati</taxon>
        <taxon>Campylobacterota</taxon>
        <taxon>Epsilonproteobacteria</taxon>
        <taxon>Campylobacterales</taxon>
        <taxon>Campylobacteraceae</taxon>
        <taxon>Campylobacter</taxon>
    </lineage>
</organism>
<dbReference type="GeneID" id="93091207"/>
<proteinExistence type="predicted"/>
<accession>A0A381DIS4</accession>
<dbReference type="OrthoDB" id="270739at2"/>
<evidence type="ECO:0000256" key="1">
    <source>
        <dbReference type="ARBA" id="ARBA00022475"/>
    </source>
</evidence>
<evidence type="ECO:0000256" key="5">
    <source>
        <dbReference type="ARBA" id="ARBA00023211"/>
    </source>
</evidence>
<dbReference type="InterPro" id="IPR043461">
    <property type="entry name" value="LpxH-like"/>
</dbReference>
<keyword evidence="1" id="KW-1003">Cell membrane</keyword>
<name>A0A381DIS4_9BACT</name>
<dbReference type="PANTHER" id="PTHR34990:SF2">
    <property type="entry name" value="BLL8164 PROTEIN"/>
    <property type="match status" value="1"/>
</dbReference>
<dbReference type="PANTHER" id="PTHR34990">
    <property type="entry name" value="UDP-2,3-DIACYLGLUCOSAMINE HYDROLASE-RELATED"/>
    <property type="match status" value="1"/>
</dbReference>
<evidence type="ECO:0000313" key="7">
    <source>
        <dbReference type="EMBL" id="SUX10578.1"/>
    </source>
</evidence>
<dbReference type="STRING" id="32024.GCA_000788295_01194"/>
<evidence type="ECO:0000313" key="8">
    <source>
        <dbReference type="Proteomes" id="UP000254920"/>
    </source>
</evidence>
<dbReference type="Pfam" id="PF00149">
    <property type="entry name" value="Metallophos"/>
    <property type="match status" value="1"/>
</dbReference>
<dbReference type="CDD" id="cd07398">
    <property type="entry name" value="MPP_YbbF-LpxH"/>
    <property type="match status" value="1"/>
</dbReference>
<feature type="domain" description="Calcineurin-like phosphoesterase" evidence="6">
    <location>
        <begin position="10"/>
        <end position="199"/>
    </location>
</feature>
<evidence type="ECO:0000256" key="4">
    <source>
        <dbReference type="ARBA" id="ARBA00023136"/>
    </source>
</evidence>
<evidence type="ECO:0000259" key="6">
    <source>
        <dbReference type="Pfam" id="PF00149"/>
    </source>
</evidence>
<dbReference type="GO" id="GO:0046872">
    <property type="term" value="F:metal ion binding"/>
    <property type="evidence" value="ECO:0007669"/>
    <property type="project" value="UniProtKB-KW"/>
</dbReference>
<dbReference type="InterPro" id="IPR004843">
    <property type="entry name" value="Calcineurin-like_PHP"/>
</dbReference>
<dbReference type="EMBL" id="UFVD01000001">
    <property type="protein sequence ID" value="SUX10578.1"/>
    <property type="molecule type" value="Genomic_DNA"/>
</dbReference>
<keyword evidence="4" id="KW-0472">Membrane</keyword>
<reference evidence="7 8" key="1">
    <citation type="submission" date="2018-06" db="EMBL/GenBank/DDBJ databases">
        <authorList>
            <consortium name="Pathogen Informatics"/>
            <person name="Doyle S."/>
        </authorList>
    </citation>
    <scope>NUCLEOTIDE SEQUENCE [LARGE SCALE GENOMIC DNA]</scope>
    <source>
        <strain evidence="7 8">NCTC12475</strain>
    </source>
</reference>
<protein>
    <submittedName>
        <fullName evidence="7">Metallophosphoesterase</fullName>
    </submittedName>
</protein>
<keyword evidence="5" id="KW-0464">Manganese</keyword>
<dbReference type="Proteomes" id="UP000254920">
    <property type="component" value="Unassembled WGS sequence"/>
</dbReference>
<dbReference type="AlphaFoldDB" id="A0A381DIS4"/>
<dbReference type="GO" id="GO:0008758">
    <property type="term" value="F:UDP-2,3-diacylglucosamine hydrolase activity"/>
    <property type="evidence" value="ECO:0007669"/>
    <property type="project" value="TreeGrafter"/>
</dbReference>
<gene>
    <name evidence="7" type="ORF">NCTC12475_00775</name>
</gene>
<dbReference type="GO" id="GO:0009245">
    <property type="term" value="P:lipid A biosynthetic process"/>
    <property type="evidence" value="ECO:0007669"/>
    <property type="project" value="TreeGrafter"/>
</dbReference>
<keyword evidence="8" id="KW-1185">Reference proteome</keyword>
<evidence type="ECO:0000256" key="3">
    <source>
        <dbReference type="ARBA" id="ARBA00022723"/>
    </source>
</evidence>
<evidence type="ECO:0000256" key="2">
    <source>
        <dbReference type="ARBA" id="ARBA00022519"/>
    </source>
</evidence>
<dbReference type="SUPFAM" id="SSF56300">
    <property type="entry name" value="Metallo-dependent phosphatases"/>
    <property type="match status" value="1"/>
</dbReference>
<dbReference type="Gene3D" id="3.60.21.10">
    <property type="match status" value="1"/>
</dbReference>
<dbReference type="RefSeq" id="WP_089182970.1">
    <property type="nucleotide sequence ID" value="NZ_CP043427.1"/>
</dbReference>